<dbReference type="WBParaSite" id="PS1159_v2.g11343.t1">
    <property type="protein sequence ID" value="PS1159_v2.g11343.t1"/>
    <property type="gene ID" value="PS1159_v2.g11343"/>
</dbReference>
<evidence type="ECO:0000313" key="2">
    <source>
        <dbReference type="WBParaSite" id="PS1159_v2.g11343.t1"/>
    </source>
</evidence>
<evidence type="ECO:0000313" key="1">
    <source>
        <dbReference type="Proteomes" id="UP000887580"/>
    </source>
</evidence>
<dbReference type="Proteomes" id="UP000887580">
    <property type="component" value="Unplaced"/>
</dbReference>
<name>A0AC35EWG9_9BILA</name>
<organism evidence="1 2">
    <name type="scientific">Panagrolaimus sp. PS1159</name>
    <dbReference type="NCBI Taxonomy" id="55785"/>
    <lineage>
        <taxon>Eukaryota</taxon>
        <taxon>Metazoa</taxon>
        <taxon>Ecdysozoa</taxon>
        <taxon>Nematoda</taxon>
        <taxon>Chromadorea</taxon>
        <taxon>Rhabditida</taxon>
        <taxon>Tylenchina</taxon>
        <taxon>Panagrolaimomorpha</taxon>
        <taxon>Panagrolaimoidea</taxon>
        <taxon>Panagrolaimidae</taxon>
        <taxon>Panagrolaimus</taxon>
    </lineage>
</organism>
<accession>A0AC35EWG9</accession>
<proteinExistence type="predicted"/>
<sequence length="140" mass="15873">MFFKMISEGTIVFHLSNASPTIPVLIRTREFNEPEPTFSSSDDDAKDGKHDDIDKDDDEIHPFIELFLSDSEISDDVFPEDDGELYTTSDDDYADDESDENVIFSQSDSSDYDVSGDSVFYETGNEEEDASSDLEYMKFP</sequence>
<reference evidence="2" key="1">
    <citation type="submission" date="2022-11" db="UniProtKB">
        <authorList>
            <consortium name="WormBaseParasite"/>
        </authorList>
    </citation>
    <scope>IDENTIFICATION</scope>
</reference>
<protein>
    <submittedName>
        <fullName evidence="2">Uncharacterized protein</fullName>
    </submittedName>
</protein>